<keyword evidence="6" id="KW-1185">Reference proteome</keyword>
<keyword evidence="4" id="KW-0472">Membrane</keyword>
<evidence type="ECO:0000256" key="3">
    <source>
        <dbReference type="SAM" id="MobiDB-lite"/>
    </source>
</evidence>
<sequence>MDLFFLVVTIAGIGLLLYPLFSDYQLKHSQTMAIQKYESRTGKLSEEEKKQKLKEYEEQNNEQQKGNAPLKDPFEKIEGKKGSNTLDLKEQSLPEPAAVLEIPKINLKVQVYPSSSDLALEEGIGVLEGTSLPTGGVGNHSVLTGHRGLSIGQMFTDLPNLKMKEHFYVTILDEVHAYEVDKIETVTPDNLTYFDRVPNEDYITLVTCTPLGINSHRLLVRGHRIPYVPEKKDPTNYWTMKTMLLIGLAITALLIILVLIIKKRRDKQKEKERRRQKQMQKKRKRKAGGKKREKQK</sequence>
<dbReference type="CDD" id="cd05827">
    <property type="entry name" value="Sortase_C"/>
    <property type="match status" value="1"/>
</dbReference>
<keyword evidence="4" id="KW-0812">Transmembrane</keyword>
<gene>
    <name evidence="5" type="ORF">BCR26_08345</name>
</gene>
<organism evidence="5 6">
    <name type="scientific">Enterococcus rivorum</name>
    <dbReference type="NCBI Taxonomy" id="762845"/>
    <lineage>
        <taxon>Bacteria</taxon>
        <taxon>Bacillati</taxon>
        <taxon>Bacillota</taxon>
        <taxon>Bacilli</taxon>
        <taxon>Lactobacillales</taxon>
        <taxon>Enterococcaceae</taxon>
        <taxon>Enterococcus</taxon>
    </lineage>
</organism>
<dbReference type="STRING" id="762845.BCR26_08345"/>
<name>A0A1E5L0M0_9ENTE</name>
<feature type="transmembrane region" description="Helical" evidence="4">
    <location>
        <begin position="238"/>
        <end position="261"/>
    </location>
</feature>
<feature type="active site" description="Proton donor/acceptor" evidence="2">
    <location>
        <position position="146"/>
    </location>
</feature>
<dbReference type="Gene3D" id="2.40.260.10">
    <property type="entry name" value="Sortase"/>
    <property type="match status" value="1"/>
</dbReference>
<feature type="compositionally biased region" description="Basic residues" evidence="3">
    <location>
        <begin position="274"/>
        <end position="296"/>
    </location>
</feature>
<feature type="compositionally biased region" description="Basic and acidic residues" evidence="3">
    <location>
        <begin position="38"/>
        <end position="57"/>
    </location>
</feature>
<evidence type="ECO:0000256" key="2">
    <source>
        <dbReference type="PIRSR" id="PIRSR605754-1"/>
    </source>
</evidence>
<accession>A0A1E5L0M0</accession>
<keyword evidence="1" id="KW-0378">Hydrolase</keyword>
<dbReference type="AlphaFoldDB" id="A0A1E5L0M0"/>
<comment type="caution">
    <text evidence="5">The sequence shown here is derived from an EMBL/GenBank/DDBJ whole genome shotgun (WGS) entry which is preliminary data.</text>
</comment>
<dbReference type="Proteomes" id="UP000095256">
    <property type="component" value="Unassembled WGS sequence"/>
</dbReference>
<dbReference type="NCBIfam" id="NF033745">
    <property type="entry name" value="class_C_sortase"/>
    <property type="match status" value="1"/>
</dbReference>
<feature type="region of interest" description="Disordered" evidence="3">
    <location>
        <begin position="265"/>
        <end position="296"/>
    </location>
</feature>
<evidence type="ECO:0000256" key="1">
    <source>
        <dbReference type="ARBA" id="ARBA00022801"/>
    </source>
</evidence>
<dbReference type="SUPFAM" id="SSF63817">
    <property type="entry name" value="Sortase"/>
    <property type="match status" value="1"/>
</dbReference>
<feature type="active site" description="Acyl-thioester intermediate" evidence="2">
    <location>
        <position position="208"/>
    </location>
</feature>
<feature type="region of interest" description="Disordered" evidence="3">
    <location>
        <begin position="38"/>
        <end position="76"/>
    </location>
</feature>
<proteinExistence type="predicted"/>
<keyword evidence="4" id="KW-1133">Transmembrane helix</keyword>
<dbReference type="EMBL" id="MIEK01000004">
    <property type="protein sequence ID" value="OEH83712.1"/>
    <property type="molecule type" value="Genomic_DNA"/>
</dbReference>
<dbReference type="NCBIfam" id="TIGR01076">
    <property type="entry name" value="sortase_fam"/>
    <property type="match status" value="1"/>
</dbReference>
<protein>
    <recommendedName>
        <fullName evidence="7">Class C sortase</fullName>
    </recommendedName>
</protein>
<dbReference type="InterPro" id="IPR023365">
    <property type="entry name" value="Sortase_dom-sf"/>
</dbReference>
<evidence type="ECO:0000313" key="6">
    <source>
        <dbReference type="Proteomes" id="UP000095256"/>
    </source>
</evidence>
<evidence type="ECO:0000256" key="4">
    <source>
        <dbReference type="SAM" id="Phobius"/>
    </source>
</evidence>
<evidence type="ECO:0000313" key="5">
    <source>
        <dbReference type="EMBL" id="OEH83712.1"/>
    </source>
</evidence>
<evidence type="ECO:0008006" key="7">
    <source>
        <dbReference type="Google" id="ProtNLM"/>
    </source>
</evidence>
<dbReference type="GO" id="GO:0016787">
    <property type="term" value="F:hydrolase activity"/>
    <property type="evidence" value="ECO:0007669"/>
    <property type="project" value="UniProtKB-KW"/>
</dbReference>
<dbReference type="Pfam" id="PF04203">
    <property type="entry name" value="Sortase"/>
    <property type="match status" value="1"/>
</dbReference>
<reference evidence="5 6" key="1">
    <citation type="submission" date="2016-09" db="EMBL/GenBank/DDBJ databases">
        <authorList>
            <person name="Capua I."/>
            <person name="De Benedictis P."/>
            <person name="Joannis T."/>
            <person name="Lombin L.H."/>
            <person name="Cattoli G."/>
        </authorList>
    </citation>
    <scope>NUCLEOTIDE SEQUENCE [LARGE SCALE GENOMIC DNA]</scope>
    <source>
        <strain evidence="5 6">LMG 25899</strain>
    </source>
</reference>
<dbReference type="InterPro" id="IPR042002">
    <property type="entry name" value="Sortase_C"/>
</dbReference>
<dbReference type="InterPro" id="IPR005754">
    <property type="entry name" value="Sortase"/>
</dbReference>